<dbReference type="Proteomes" id="UP001500393">
    <property type="component" value="Unassembled WGS sequence"/>
</dbReference>
<name>A0ABP4NPK3_9ACTN</name>
<protein>
    <submittedName>
        <fullName evidence="1">Uncharacterized protein</fullName>
    </submittedName>
</protein>
<proteinExistence type="predicted"/>
<comment type="caution">
    <text evidence="1">The sequence shown here is derived from an EMBL/GenBank/DDBJ whole genome shotgun (WGS) entry which is preliminary data.</text>
</comment>
<sequence>MTTPDPKLTVTSVSLGRTSVAVSGLNTVAVPVTVVGGYDTTETYPVYLNVFLKRSGGPGPATYMVAALLTLASGTVDDGVWKGSLYVPSTANGTFKVTGVMEGQVLDGSTGSMTTPTPYDGPSIAVTGVHLPRIGVSIIPKIVPFGSAYTARVAIIDSATGKPYGSRINVQITWDNLCAEYDGDRYLTNAAGIVERIYPAAAGSALNCVRLRGRAFDTLSLGWTVARPGIVSAAPSKTSVPVGTIVPVNGSVAGAPNNCPVILQRLTGATQWRGVSQARVRQSGRFTVLAQPPYAGNVIYRVYFQRCYQFQAGYSKSFVIRGY</sequence>
<gene>
    <name evidence="1" type="ORF">GCM10009789_16080</name>
</gene>
<evidence type="ECO:0000313" key="2">
    <source>
        <dbReference type="Proteomes" id="UP001500393"/>
    </source>
</evidence>
<accession>A0ABP4NPK3</accession>
<evidence type="ECO:0000313" key="1">
    <source>
        <dbReference type="EMBL" id="GAA1563740.1"/>
    </source>
</evidence>
<reference evidence="2" key="1">
    <citation type="journal article" date="2019" name="Int. J. Syst. Evol. Microbiol.">
        <title>The Global Catalogue of Microorganisms (GCM) 10K type strain sequencing project: providing services to taxonomists for standard genome sequencing and annotation.</title>
        <authorList>
            <consortium name="The Broad Institute Genomics Platform"/>
            <consortium name="The Broad Institute Genome Sequencing Center for Infectious Disease"/>
            <person name="Wu L."/>
            <person name="Ma J."/>
        </authorList>
    </citation>
    <scope>NUCLEOTIDE SEQUENCE [LARGE SCALE GENOMIC DNA]</scope>
    <source>
        <strain evidence="2">JCM 14969</strain>
    </source>
</reference>
<organism evidence="1 2">
    <name type="scientific">Kribbella sancticallisti</name>
    <dbReference type="NCBI Taxonomy" id="460087"/>
    <lineage>
        <taxon>Bacteria</taxon>
        <taxon>Bacillati</taxon>
        <taxon>Actinomycetota</taxon>
        <taxon>Actinomycetes</taxon>
        <taxon>Propionibacteriales</taxon>
        <taxon>Kribbellaceae</taxon>
        <taxon>Kribbella</taxon>
    </lineage>
</organism>
<keyword evidence="2" id="KW-1185">Reference proteome</keyword>
<dbReference type="EMBL" id="BAAAOS010000017">
    <property type="protein sequence ID" value="GAA1563740.1"/>
    <property type="molecule type" value="Genomic_DNA"/>
</dbReference>